<dbReference type="PANTHER" id="PTHR20916:SF26">
    <property type="entry name" value="CYSTEINE-RICH PROTEIN 2-BINDING PROTEIN"/>
    <property type="match status" value="1"/>
</dbReference>
<dbReference type="InterPro" id="IPR011011">
    <property type="entry name" value="Znf_FYVE_PHD"/>
</dbReference>
<name>A0AAN8WW84_HALRR</name>
<keyword evidence="4" id="KW-1185">Reference proteome</keyword>
<feature type="domain" description="N-acetyltransferase" evidence="2">
    <location>
        <begin position="505"/>
        <end position="646"/>
    </location>
</feature>
<dbReference type="FunFam" id="3.40.630.30:FF:000013">
    <property type="entry name" value="cysteine-rich protein 2-binding protein-like"/>
    <property type="match status" value="1"/>
</dbReference>
<dbReference type="Gene3D" id="3.90.980.20">
    <property type="match status" value="1"/>
</dbReference>
<accession>A0AAN8WW84</accession>
<evidence type="ECO:0000256" key="1">
    <source>
        <dbReference type="SAM" id="MobiDB-lite"/>
    </source>
</evidence>
<dbReference type="Gene3D" id="3.40.630.30">
    <property type="match status" value="1"/>
</dbReference>
<dbReference type="InterPro" id="IPR016181">
    <property type="entry name" value="Acyl_CoA_acyltransferase"/>
</dbReference>
<organism evidence="3 4">
    <name type="scientific">Halocaridina rubra</name>
    <name type="common">Hawaiian red shrimp</name>
    <dbReference type="NCBI Taxonomy" id="373956"/>
    <lineage>
        <taxon>Eukaryota</taxon>
        <taxon>Metazoa</taxon>
        <taxon>Ecdysozoa</taxon>
        <taxon>Arthropoda</taxon>
        <taxon>Crustacea</taxon>
        <taxon>Multicrustacea</taxon>
        <taxon>Malacostraca</taxon>
        <taxon>Eumalacostraca</taxon>
        <taxon>Eucarida</taxon>
        <taxon>Decapoda</taxon>
        <taxon>Pleocyemata</taxon>
        <taxon>Caridea</taxon>
        <taxon>Atyoidea</taxon>
        <taxon>Atyidae</taxon>
        <taxon>Halocaridina</taxon>
    </lineage>
</organism>
<evidence type="ECO:0000313" key="4">
    <source>
        <dbReference type="Proteomes" id="UP001381693"/>
    </source>
</evidence>
<dbReference type="PROSITE" id="PS51186">
    <property type="entry name" value="GNAT"/>
    <property type="match status" value="1"/>
</dbReference>
<reference evidence="3 4" key="1">
    <citation type="submission" date="2023-11" db="EMBL/GenBank/DDBJ databases">
        <title>Halocaridina rubra genome assembly.</title>
        <authorList>
            <person name="Smith C."/>
        </authorList>
    </citation>
    <scope>NUCLEOTIDE SEQUENCE [LARGE SCALE GENOMIC DNA]</scope>
    <source>
        <strain evidence="3">EP-1</strain>
        <tissue evidence="3">Whole</tissue>
    </source>
</reference>
<dbReference type="InterPro" id="IPR000182">
    <property type="entry name" value="GNAT_dom"/>
</dbReference>
<dbReference type="Pfam" id="PF00583">
    <property type="entry name" value="Acetyltransf_1"/>
    <property type="match status" value="1"/>
</dbReference>
<comment type="caution">
    <text evidence="3">The sequence shown here is derived from an EMBL/GenBank/DDBJ whole genome shotgun (WGS) entry which is preliminary data.</text>
</comment>
<dbReference type="CDD" id="cd04301">
    <property type="entry name" value="NAT_SF"/>
    <property type="match status" value="1"/>
</dbReference>
<dbReference type="SUPFAM" id="SSF57903">
    <property type="entry name" value="FYVE/PHD zinc finger"/>
    <property type="match status" value="1"/>
</dbReference>
<dbReference type="Proteomes" id="UP001381693">
    <property type="component" value="Unassembled WGS sequence"/>
</dbReference>
<evidence type="ECO:0000313" key="3">
    <source>
        <dbReference type="EMBL" id="KAK7069898.1"/>
    </source>
</evidence>
<proteinExistence type="predicted"/>
<dbReference type="SUPFAM" id="SSF55729">
    <property type="entry name" value="Acyl-CoA N-acyltransferases (Nat)"/>
    <property type="match status" value="1"/>
</dbReference>
<feature type="region of interest" description="Disordered" evidence="1">
    <location>
        <begin position="205"/>
        <end position="232"/>
    </location>
</feature>
<dbReference type="AlphaFoldDB" id="A0AAN8WW84"/>
<protein>
    <submittedName>
        <fullName evidence="3">Cysteine-rich protein 2-binding protein</fullName>
    </submittedName>
</protein>
<dbReference type="PANTHER" id="PTHR20916">
    <property type="entry name" value="CYSTEINE AND GLYCINE-RICH PROTEIN 2 BINDING PROTEIN"/>
    <property type="match status" value="1"/>
</dbReference>
<dbReference type="EMBL" id="JAXCGZ010015704">
    <property type="protein sequence ID" value="KAK7069898.1"/>
    <property type="molecule type" value="Genomic_DNA"/>
</dbReference>
<feature type="compositionally biased region" description="Polar residues" evidence="1">
    <location>
        <begin position="222"/>
        <end position="231"/>
    </location>
</feature>
<sequence>MTNFAPNLSTGPCLYCGCMAESGPDEMLRCDLCRQTAHICCLKSGLPQGRLVGDNFFCFTCSFCHQNDTDSTVRAKLNIPQLLLLVLYNLHMTKTESAWKGFFHWKIHIYSFIHDHWKEIFGPDRFKKKKKTLQASLSGQLSHYGQYFVSGFDTIKDGGWYKLSMILPPAQLIQQYTAEKNKSLPSTSVIKEDNDSVMEVTIHEDIVDDGPSSSRDESSESNCQDETSQGSWYMEKDILRPHSLPPVSLFDSEEEFAEDVHYLPKGNNAPKGEVAEASKEIDIELVDVDNGCVREVKANSTTQAINLKKSLFTKSNVVHGSDQKKLSNWATAGNIRALSTYEEQKLLRELKRLQKAGPLLPHLHRLHRKLSVRLAKYQHAVPLFDFDTEVKFFETYGRLQSRAERIKSKVSCESSSDVRVLDRFQISTKGRHRFEDKSVSFLTKLVGSTDETISLIYSPYTLRNLKPYILRDYESLPLKLGLLQEIIQHHHRNDKSWSPPPRFPIDYCYVTPKHIPAMNQMARHFFWPGIDLSEVLQYPDHTCVVLYRHLVVGFGILVPDTDYNTAYISFLIVHPEWRRAGIATFILYHLIQTSMGKDITLHVSAANPALIMYQKFGFKVEEFLSDFYDKYLPDDSHECKHAMFLRLSR</sequence>
<dbReference type="GO" id="GO:0004402">
    <property type="term" value="F:histone acetyltransferase activity"/>
    <property type="evidence" value="ECO:0007669"/>
    <property type="project" value="TreeGrafter"/>
</dbReference>
<evidence type="ECO:0000259" key="2">
    <source>
        <dbReference type="PROSITE" id="PS51186"/>
    </source>
</evidence>
<gene>
    <name evidence="3" type="primary">CSRP2BP</name>
    <name evidence="3" type="ORF">SK128_025088</name>
</gene>